<dbReference type="HOGENOM" id="CLU_3396887_0_0_7"/>
<proteinExistence type="predicted"/>
<organism evidence="1 2">
    <name type="scientific">Helicobacter bilis WiWa</name>
    <dbReference type="NCBI Taxonomy" id="1235804"/>
    <lineage>
        <taxon>Bacteria</taxon>
        <taxon>Pseudomonadati</taxon>
        <taxon>Campylobacterota</taxon>
        <taxon>Epsilonproteobacteria</taxon>
        <taxon>Campylobacterales</taxon>
        <taxon>Helicobacteraceae</taxon>
        <taxon>Helicobacter</taxon>
    </lineage>
</organism>
<accession>N2BCJ8</accession>
<dbReference type="AlphaFoldDB" id="N2BCJ8"/>
<comment type="caution">
    <text evidence="1">The sequence shown here is derived from an EMBL/GenBank/DDBJ whole genome shotgun (WGS) entry which is preliminary data.</text>
</comment>
<gene>
    <name evidence="1" type="ORF">C826_01634</name>
</gene>
<name>N2BCJ8_9HELI</name>
<evidence type="ECO:0000313" key="1">
    <source>
        <dbReference type="EMBL" id="EMZ38121.1"/>
    </source>
</evidence>
<dbReference type="EMBL" id="AQFW01000015">
    <property type="protein sequence ID" value="EMZ38121.1"/>
    <property type="molecule type" value="Genomic_DNA"/>
</dbReference>
<reference evidence="1 2" key="1">
    <citation type="submission" date="2013-02" db="EMBL/GenBank/DDBJ databases">
        <title>The Genome Sequence of Helicobacter bilis WiWa.</title>
        <authorList>
            <consortium name="The Broad Institute Genome Sequencing Platform"/>
            <person name="Ward D."/>
            <person name="Overstreet A.-M.C."/>
            <person name="Ramer-Tait A.E."/>
            <person name="Phillips G.J."/>
            <person name="Wannemuehler M.J."/>
            <person name="Walker B."/>
            <person name="Young S.K."/>
            <person name="Zeng Q."/>
            <person name="Gargeya S."/>
            <person name="Fitzgerald M."/>
            <person name="Haas B."/>
            <person name="Abouelleil A."/>
            <person name="Alvarado L."/>
            <person name="Arachchi H.M."/>
            <person name="Berlin A.M."/>
            <person name="Chapman S.B."/>
            <person name="Dewar J."/>
            <person name="Goldberg J."/>
            <person name="Griggs A."/>
            <person name="Gujja S."/>
            <person name="Hansen M."/>
            <person name="Howarth C."/>
            <person name="Imamovic A."/>
            <person name="Larimer J."/>
            <person name="McCowan C."/>
            <person name="Murphy C."/>
            <person name="Neiman D."/>
            <person name="Pearson M."/>
            <person name="Priest M."/>
            <person name="Roberts A."/>
            <person name="Saif S."/>
            <person name="Shea T."/>
            <person name="Sisk P."/>
            <person name="Sykes S."/>
            <person name="Wortman J."/>
            <person name="Nusbaum C."/>
            <person name="Birren B."/>
        </authorList>
    </citation>
    <scope>NUCLEOTIDE SEQUENCE [LARGE SCALE GENOMIC DNA]</scope>
    <source>
        <strain evidence="1 2">WiWa</strain>
    </source>
</reference>
<protein>
    <submittedName>
        <fullName evidence="1">Uncharacterized protein</fullName>
    </submittedName>
</protein>
<sequence length="31" mass="3530">MSNNGLGYIPSTMALQRISKKDSIFNLNERM</sequence>
<evidence type="ECO:0000313" key="2">
    <source>
        <dbReference type="Proteomes" id="UP000012527"/>
    </source>
</evidence>
<dbReference type="Proteomes" id="UP000012527">
    <property type="component" value="Unassembled WGS sequence"/>
</dbReference>